<proteinExistence type="predicted"/>
<sequence length="200" mass="21872">MNSAYNAKLVIVGVLSTVSFFILLTLTEAIPEIPVDIDFKPFFVPMSLIAVVPTGCPALAVSLGAMLGEFLRDMLEGYEIDDPIGAVGYVVGFFSSAYVIGNRPLNKVRVFIACLVAGFVHAVIEATSFIIFDTETLYIAVYAAIGNTITDGLIMGAIPTIFIVPRLYGRIERYLGFPPKGIEHYRRDRRQQARGTALPF</sequence>
<feature type="transmembrane region" description="Helical" evidence="1">
    <location>
        <begin position="42"/>
        <end position="63"/>
    </location>
</feature>
<gene>
    <name evidence="3" type="ORF">ACE1B6_07520</name>
</gene>
<dbReference type="InterPro" id="IPR058484">
    <property type="entry name" value="DUF8171"/>
</dbReference>
<name>A0ABV4YAG7_9CYAN</name>
<feature type="transmembrane region" description="Helical" evidence="1">
    <location>
        <begin position="6"/>
        <end position="30"/>
    </location>
</feature>
<evidence type="ECO:0000313" key="4">
    <source>
        <dbReference type="Proteomes" id="UP001576776"/>
    </source>
</evidence>
<organism evidence="3 4">
    <name type="scientific">Floridaenema fluviatile BLCC-F154</name>
    <dbReference type="NCBI Taxonomy" id="3153640"/>
    <lineage>
        <taxon>Bacteria</taxon>
        <taxon>Bacillati</taxon>
        <taxon>Cyanobacteriota</taxon>
        <taxon>Cyanophyceae</taxon>
        <taxon>Oscillatoriophycideae</taxon>
        <taxon>Aerosakkonematales</taxon>
        <taxon>Aerosakkonemataceae</taxon>
        <taxon>Floridanema</taxon>
        <taxon>Floridanema fluviatile</taxon>
    </lineage>
</organism>
<feature type="transmembrane region" description="Helical" evidence="1">
    <location>
        <begin position="138"/>
        <end position="164"/>
    </location>
</feature>
<keyword evidence="1" id="KW-0472">Membrane</keyword>
<dbReference type="Pfam" id="PF26509">
    <property type="entry name" value="DUF8171"/>
    <property type="match status" value="1"/>
</dbReference>
<feature type="domain" description="DUF8171" evidence="2">
    <location>
        <begin position="14"/>
        <end position="184"/>
    </location>
</feature>
<keyword evidence="1" id="KW-1133">Transmembrane helix</keyword>
<feature type="transmembrane region" description="Helical" evidence="1">
    <location>
        <begin position="108"/>
        <end position="132"/>
    </location>
</feature>
<protein>
    <recommendedName>
        <fullName evidence="2">DUF8171 domain-containing protein</fullName>
    </recommendedName>
</protein>
<evidence type="ECO:0000259" key="2">
    <source>
        <dbReference type="Pfam" id="PF26509"/>
    </source>
</evidence>
<comment type="caution">
    <text evidence="3">The sequence shown here is derived from an EMBL/GenBank/DDBJ whole genome shotgun (WGS) entry which is preliminary data.</text>
</comment>
<dbReference type="Proteomes" id="UP001576776">
    <property type="component" value="Unassembled WGS sequence"/>
</dbReference>
<evidence type="ECO:0000256" key="1">
    <source>
        <dbReference type="SAM" id="Phobius"/>
    </source>
</evidence>
<dbReference type="EMBL" id="JBHFNS010000033">
    <property type="protein sequence ID" value="MFB2935113.1"/>
    <property type="molecule type" value="Genomic_DNA"/>
</dbReference>
<dbReference type="RefSeq" id="WP_413256634.1">
    <property type="nucleotide sequence ID" value="NZ_JBHFNS010000033.1"/>
</dbReference>
<accession>A0ABV4YAG7</accession>
<keyword evidence="4" id="KW-1185">Reference proteome</keyword>
<keyword evidence="1" id="KW-0812">Transmembrane</keyword>
<reference evidence="3 4" key="1">
    <citation type="submission" date="2024-09" db="EMBL/GenBank/DDBJ databases">
        <title>Floridaenema gen nov. (Aerosakkonemataceae, Aerosakkonematales ord. nov., Cyanobacteria) from benthic tropical and subtropical fresh waters, with the description of four new species.</title>
        <authorList>
            <person name="Moretto J.A."/>
            <person name="Berthold D.E."/>
            <person name="Lefler F.W."/>
            <person name="Huang I.-S."/>
            <person name="Laughinghouse H. IV."/>
        </authorList>
    </citation>
    <scope>NUCLEOTIDE SEQUENCE [LARGE SCALE GENOMIC DNA]</scope>
    <source>
        <strain evidence="3 4">BLCC-F154</strain>
    </source>
</reference>
<evidence type="ECO:0000313" key="3">
    <source>
        <dbReference type="EMBL" id="MFB2935113.1"/>
    </source>
</evidence>